<organism evidence="1 2">
    <name type="scientific">Nocardia huaxiensis</name>
    <dbReference type="NCBI Taxonomy" id="2755382"/>
    <lineage>
        <taxon>Bacteria</taxon>
        <taxon>Bacillati</taxon>
        <taxon>Actinomycetota</taxon>
        <taxon>Actinomycetes</taxon>
        <taxon>Mycobacteriales</taxon>
        <taxon>Nocardiaceae</taxon>
        <taxon>Nocardia</taxon>
    </lineage>
</organism>
<dbReference type="KEGG" id="nhu:H0264_32630"/>
<dbReference type="InterPro" id="IPR016024">
    <property type="entry name" value="ARM-type_fold"/>
</dbReference>
<proteinExistence type="predicted"/>
<gene>
    <name evidence="1" type="ORF">H0264_32630</name>
</gene>
<protein>
    <submittedName>
        <fullName evidence="1">Uncharacterized protein</fullName>
    </submittedName>
</protein>
<dbReference type="RefSeq" id="WP_181581108.1">
    <property type="nucleotide sequence ID" value="NZ_CP059399.1"/>
</dbReference>
<evidence type="ECO:0000313" key="1">
    <source>
        <dbReference type="EMBL" id="QLY29906.1"/>
    </source>
</evidence>
<dbReference type="Gene3D" id="1.25.10.10">
    <property type="entry name" value="Leucine-rich Repeat Variant"/>
    <property type="match status" value="1"/>
</dbReference>
<dbReference type="SUPFAM" id="SSF48371">
    <property type="entry name" value="ARM repeat"/>
    <property type="match status" value="1"/>
</dbReference>
<sequence length="1117" mass="122075">MTGLGNRLLSEVAELSVPERMRRIAQEARRLAGTAELDALLDELFAAGRYERQIALTMATIAGARSRVLAQLDSPDPEFAGRALTAAIKLGVEPEVIGPRVPALPERARRRVYRGLAAGDRERLADALLPPMRAAFGDAAAARVLPHCSSAVVAAQLPELAYAVPNWAALGRRHIGVLFDFVEARAADAGRDEWIELWWWLTSNVTAAAEHDPDRLLAFAARAVAHRPVDALNRVVGTLTRHDAAAVYMLIRHPSGHGRGLSGTALWKSMLTLSDEQLRAFFELCPPHDRHRFLRLVPPHRRTHIAGPLLTRPGTAPGQADVLLLDMLPWRERATVARELLARPGGADNPEVAEVLTARLPWDEAKTVLSEAIRRPTADERARAYPLLVRAAAGTRDPAIVADMLGLLRRLRNEQDPVRREALHTVSRIPMSLLTVAHLPALEQLGVDALQARDCSYQTAGTVGELTRTLLMRGAQLDGAVGGPWADGTPDRTQTGGTAFADTALRLTAQLAEHKRGLNLYGLHRNLPRGAEQRLFAALRPRLEDDAARDEWELALSLAIGLDHRAYDLPELQRMLVRACAAHQDSTVRRAVGQALANPATRDRHLDEILRRDRSLVALYEVQALIARRRTDLLGLLWSRSTPGRFLSKKVRFVPMFHGGFTGWPPQHVDRYARLLQSYAQSSHASISERARAVRQLGSLPGSFDQLLPYLNSGEITVTEAALTALGRSDEPARAIAVLSGHVDDDHARVAVSAIACCARSISPSRISETIAPLLNSRKITSAKEGVRLLAALHAPDAVPVIHALWNRPDLHRDIRRAAVFATRFLLDHDEAWDLLAKAATDPDVAGAILDIHPQLLPEPQRYRFAAFVRELAAGADHRLAAQSLALLPRWRRWSSADTADFLIDRLTELTTTGLWQPALRTLLDTVGADGNPAPLVSAVTRLRVADATLPDRDLPARQRLSTLLAWLGPIVRNRDAARPVVAPVIELLAGDPLWHEQIIELTLAGVRWTEPENTVAAIESLAPYTGGALLDHPARRLVGRIGSEIGKTPAETLSPIAEGLAASRDPHTALTAVSLIALCGKQFGWAEPWPGLLGTLRAHSDLDVRRAAHSIYTAPE</sequence>
<dbReference type="EMBL" id="CP059399">
    <property type="protein sequence ID" value="QLY29906.1"/>
    <property type="molecule type" value="Genomic_DNA"/>
</dbReference>
<dbReference type="AlphaFoldDB" id="A0A7D6Z149"/>
<accession>A0A7D6Z149</accession>
<dbReference type="InterPro" id="IPR011989">
    <property type="entry name" value="ARM-like"/>
</dbReference>
<reference evidence="1 2" key="1">
    <citation type="submission" date="2020-07" db="EMBL/GenBank/DDBJ databases">
        <authorList>
            <person name="Zhuang K."/>
            <person name="Ran Y."/>
        </authorList>
    </citation>
    <scope>NUCLEOTIDE SEQUENCE [LARGE SCALE GENOMIC DNA]</scope>
    <source>
        <strain evidence="1 2">WCH-YHL-001</strain>
    </source>
</reference>
<evidence type="ECO:0000313" key="2">
    <source>
        <dbReference type="Proteomes" id="UP000515512"/>
    </source>
</evidence>
<name>A0A7D6Z149_9NOCA</name>
<keyword evidence="2" id="KW-1185">Reference proteome</keyword>
<dbReference type="Proteomes" id="UP000515512">
    <property type="component" value="Chromosome"/>
</dbReference>